<comment type="caution">
    <text evidence="2">The sequence shown here is derived from an EMBL/GenBank/DDBJ whole genome shotgun (WGS) entry which is preliminary data.</text>
</comment>
<dbReference type="EMBL" id="AUZX01016376">
    <property type="protein sequence ID" value="EQD25835.1"/>
    <property type="molecule type" value="Genomic_DNA"/>
</dbReference>
<name>T0Z7S1_9ZZZZ</name>
<sequence>MTAFAPKVYQQQVLDSVEAYFKTCHELPSPSIAFTATTERLWGRGNAYHPLSGFPSDMPYFCLRVPTGGGKTWLAAKSVQLVNTHLLRCEHSVIVWLVPSKPIREQTIKALKNRSHPYHTALREVGPITVLDLEEAKSVTRATLDTST</sequence>
<reference evidence="2" key="1">
    <citation type="submission" date="2013-08" db="EMBL/GenBank/DDBJ databases">
        <authorList>
            <person name="Mendez C."/>
            <person name="Richter M."/>
            <person name="Ferrer M."/>
            <person name="Sanchez J."/>
        </authorList>
    </citation>
    <scope>NUCLEOTIDE SEQUENCE</scope>
</reference>
<dbReference type="GO" id="GO:0005524">
    <property type="term" value="F:ATP binding"/>
    <property type="evidence" value="ECO:0007669"/>
    <property type="project" value="InterPro"/>
</dbReference>
<feature type="domain" description="Helicase/UvrB N-terminal" evidence="1">
    <location>
        <begin position="6"/>
        <end position="121"/>
    </location>
</feature>
<feature type="non-terminal residue" evidence="2">
    <location>
        <position position="148"/>
    </location>
</feature>
<dbReference type="Gene3D" id="3.40.50.300">
    <property type="entry name" value="P-loop containing nucleotide triphosphate hydrolases"/>
    <property type="match status" value="1"/>
</dbReference>
<proteinExistence type="predicted"/>
<dbReference type="Pfam" id="PF04851">
    <property type="entry name" value="ResIII"/>
    <property type="match status" value="1"/>
</dbReference>
<evidence type="ECO:0000259" key="1">
    <source>
        <dbReference type="Pfam" id="PF04851"/>
    </source>
</evidence>
<reference evidence="2" key="2">
    <citation type="journal article" date="2014" name="ISME J.">
        <title>Microbial stratification in low pH oxic and suboxic macroscopic growths along an acid mine drainage.</title>
        <authorList>
            <person name="Mendez-Garcia C."/>
            <person name="Mesa V."/>
            <person name="Sprenger R.R."/>
            <person name="Richter M."/>
            <person name="Diez M.S."/>
            <person name="Solano J."/>
            <person name="Bargiela R."/>
            <person name="Golyshina O.V."/>
            <person name="Manteca A."/>
            <person name="Ramos J.L."/>
            <person name="Gallego J.R."/>
            <person name="Llorente I."/>
            <person name="Martins Dos Santos V.A."/>
            <person name="Jensen O.N."/>
            <person name="Pelaez A.I."/>
            <person name="Sanchez J."/>
            <person name="Ferrer M."/>
        </authorList>
    </citation>
    <scope>NUCLEOTIDE SEQUENCE</scope>
</reference>
<protein>
    <submittedName>
        <fullName evidence="2">Type III restriction protein res subunit</fullName>
    </submittedName>
</protein>
<dbReference type="AlphaFoldDB" id="T0Z7S1"/>
<accession>T0Z7S1</accession>
<evidence type="ECO:0000313" key="2">
    <source>
        <dbReference type="EMBL" id="EQD25835.1"/>
    </source>
</evidence>
<dbReference type="GO" id="GO:0016787">
    <property type="term" value="F:hydrolase activity"/>
    <property type="evidence" value="ECO:0007669"/>
    <property type="project" value="InterPro"/>
</dbReference>
<dbReference type="InterPro" id="IPR027417">
    <property type="entry name" value="P-loop_NTPase"/>
</dbReference>
<dbReference type="InterPro" id="IPR006935">
    <property type="entry name" value="Helicase/UvrB_N"/>
</dbReference>
<organism evidence="2">
    <name type="scientific">mine drainage metagenome</name>
    <dbReference type="NCBI Taxonomy" id="410659"/>
    <lineage>
        <taxon>unclassified sequences</taxon>
        <taxon>metagenomes</taxon>
        <taxon>ecological metagenomes</taxon>
    </lineage>
</organism>
<dbReference type="GO" id="GO:0003677">
    <property type="term" value="F:DNA binding"/>
    <property type="evidence" value="ECO:0007669"/>
    <property type="project" value="InterPro"/>
</dbReference>
<gene>
    <name evidence="2" type="ORF">B1A_22138</name>
</gene>